<evidence type="ECO:0000256" key="1">
    <source>
        <dbReference type="PROSITE-ProRule" id="PRU00169"/>
    </source>
</evidence>
<keyword evidence="1" id="KW-0597">Phosphoprotein</keyword>
<accession>A0A1W2A0P0</accession>
<keyword evidence="5" id="KW-1185">Reference proteome</keyword>
<protein>
    <submittedName>
        <fullName evidence="4">Two component transcriptional regulator, LytTR family</fullName>
    </submittedName>
</protein>
<dbReference type="GO" id="GO:0003677">
    <property type="term" value="F:DNA binding"/>
    <property type="evidence" value="ECO:0007669"/>
    <property type="project" value="InterPro"/>
</dbReference>
<evidence type="ECO:0000313" key="4">
    <source>
        <dbReference type="EMBL" id="SMC54210.1"/>
    </source>
</evidence>
<dbReference type="SMART" id="SM00850">
    <property type="entry name" value="LytTR"/>
    <property type="match status" value="1"/>
</dbReference>
<feature type="modified residue" description="4-aspartylphosphate" evidence="1">
    <location>
        <position position="57"/>
    </location>
</feature>
<evidence type="ECO:0000259" key="2">
    <source>
        <dbReference type="PROSITE" id="PS50110"/>
    </source>
</evidence>
<dbReference type="SMART" id="SM00448">
    <property type="entry name" value="REC"/>
    <property type="match status" value="1"/>
</dbReference>
<dbReference type="Proteomes" id="UP000192678">
    <property type="component" value="Unassembled WGS sequence"/>
</dbReference>
<feature type="domain" description="Response regulatory" evidence="2">
    <location>
        <begin position="4"/>
        <end position="118"/>
    </location>
</feature>
<dbReference type="InterPro" id="IPR011006">
    <property type="entry name" value="CheY-like_superfamily"/>
</dbReference>
<dbReference type="PANTHER" id="PTHR37299:SF1">
    <property type="entry name" value="STAGE 0 SPORULATION PROTEIN A HOMOLOG"/>
    <property type="match status" value="1"/>
</dbReference>
<dbReference type="PROSITE" id="PS50930">
    <property type="entry name" value="HTH_LYTTR"/>
    <property type="match status" value="1"/>
</dbReference>
<dbReference type="STRING" id="475255.SAMN04488101_101227"/>
<dbReference type="Pfam" id="PF04397">
    <property type="entry name" value="LytTR"/>
    <property type="match status" value="1"/>
</dbReference>
<dbReference type="AlphaFoldDB" id="A0A1W2A0P0"/>
<name>A0A1W2A0P0_9SPHI</name>
<dbReference type="Gene3D" id="3.40.50.2300">
    <property type="match status" value="1"/>
</dbReference>
<dbReference type="InterPro" id="IPR046947">
    <property type="entry name" value="LytR-like"/>
</dbReference>
<dbReference type="OrthoDB" id="1646880at2"/>
<evidence type="ECO:0000259" key="3">
    <source>
        <dbReference type="PROSITE" id="PS50930"/>
    </source>
</evidence>
<feature type="domain" description="HTH LytTR-type" evidence="3">
    <location>
        <begin position="136"/>
        <end position="236"/>
    </location>
</feature>
<dbReference type="PANTHER" id="PTHR37299">
    <property type="entry name" value="TRANSCRIPTIONAL REGULATOR-RELATED"/>
    <property type="match status" value="1"/>
</dbReference>
<dbReference type="RefSeq" id="WP_084286821.1">
    <property type="nucleotide sequence ID" value="NZ_FWYB01000001.1"/>
</dbReference>
<sequence>MTLNCIIIDDAKSCINLLADYISESKAKLRLVKTYTDPMEALAGLRNADPVDIVFMDVLMPHLNGIELSKLLKDKIRYLVITTGDPSYAIEAFDVDACNYLMKPISQKKFNDAINKIINLEKKKSALIRDAKHLFIKSKIGELRKIYVNDIIAVQGASNYVKIHTSNQKSYMTYGKMGDFEKELDTSGTFVRINKSFIISIPHIKLVQGKKITLANDFEITIGETYKTAIQKYLRTV</sequence>
<dbReference type="Gene3D" id="2.40.50.1020">
    <property type="entry name" value="LytTr DNA-binding domain"/>
    <property type="match status" value="1"/>
</dbReference>
<dbReference type="Pfam" id="PF00072">
    <property type="entry name" value="Response_reg"/>
    <property type="match status" value="1"/>
</dbReference>
<evidence type="ECO:0000313" key="5">
    <source>
        <dbReference type="Proteomes" id="UP000192678"/>
    </source>
</evidence>
<dbReference type="GO" id="GO:0000156">
    <property type="term" value="F:phosphorelay response regulator activity"/>
    <property type="evidence" value="ECO:0007669"/>
    <property type="project" value="InterPro"/>
</dbReference>
<proteinExistence type="predicted"/>
<gene>
    <name evidence="4" type="ORF">SAMN04488101_101227</name>
</gene>
<organism evidence="4 5">
    <name type="scientific">Pedobacter nyackensis</name>
    <dbReference type="NCBI Taxonomy" id="475255"/>
    <lineage>
        <taxon>Bacteria</taxon>
        <taxon>Pseudomonadati</taxon>
        <taxon>Bacteroidota</taxon>
        <taxon>Sphingobacteriia</taxon>
        <taxon>Sphingobacteriales</taxon>
        <taxon>Sphingobacteriaceae</taxon>
        <taxon>Pedobacter</taxon>
    </lineage>
</organism>
<dbReference type="PROSITE" id="PS50110">
    <property type="entry name" value="RESPONSE_REGULATORY"/>
    <property type="match status" value="1"/>
</dbReference>
<dbReference type="EMBL" id="FWYB01000001">
    <property type="protein sequence ID" value="SMC54210.1"/>
    <property type="molecule type" value="Genomic_DNA"/>
</dbReference>
<reference evidence="4 5" key="1">
    <citation type="submission" date="2017-04" db="EMBL/GenBank/DDBJ databases">
        <authorList>
            <person name="Afonso C.L."/>
            <person name="Miller P.J."/>
            <person name="Scott M.A."/>
            <person name="Spackman E."/>
            <person name="Goraichik I."/>
            <person name="Dimitrov K.M."/>
            <person name="Suarez D.L."/>
            <person name="Swayne D.E."/>
        </authorList>
    </citation>
    <scope>NUCLEOTIDE SEQUENCE [LARGE SCALE GENOMIC DNA]</scope>
    <source>
        <strain evidence="4 5">DSM 19625</strain>
    </source>
</reference>
<dbReference type="InterPro" id="IPR001789">
    <property type="entry name" value="Sig_transdc_resp-reg_receiver"/>
</dbReference>
<dbReference type="InterPro" id="IPR007492">
    <property type="entry name" value="LytTR_DNA-bd_dom"/>
</dbReference>
<dbReference type="SUPFAM" id="SSF52172">
    <property type="entry name" value="CheY-like"/>
    <property type="match status" value="1"/>
</dbReference>